<protein>
    <submittedName>
        <fullName evidence="2">ECF transporter S component</fullName>
    </submittedName>
</protein>
<keyword evidence="3" id="KW-1185">Reference proteome</keyword>
<feature type="transmembrane region" description="Helical" evidence="1">
    <location>
        <begin position="98"/>
        <end position="120"/>
    </location>
</feature>
<evidence type="ECO:0000256" key="1">
    <source>
        <dbReference type="SAM" id="Phobius"/>
    </source>
</evidence>
<sequence length="169" mass="19107">MNAKRISLLAMLITIAVVGRIIFTFIPNVQPMTTIIIIASFLVSPMEAIVIAVLSTILSNLYLGMGPWAIWQVLIWAMIGLISGLLGRVHTKIPLPILVMYAGFCGLFYGFIMSIAMSFIMEMDFWVYYLAGLPFDMSHAIGNMVFFAILYPVLFRLFKRKKVGLDRWM</sequence>
<keyword evidence="1" id="KW-0472">Membrane</keyword>
<evidence type="ECO:0000313" key="2">
    <source>
        <dbReference type="EMBL" id="MCU9594813.1"/>
    </source>
</evidence>
<dbReference type="Gene3D" id="1.10.1760.20">
    <property type="match status" value="1"/>
</dbReference>
<comment type="caution">
    <text evidence="2">The sequence shown here is derived from an EMBL/GenBank/DDBJ whole genome shotgun (WGS) entry which is preliminary data.</text>
</comment>
<reference evidence="2 3" key="1">
    <citation type="submission" date="2022-10" db="EMBL/GenBank/DDBJ databases">
        <title>Description of Fervidibacillus gen. nov. in the family Fervidibacillaceae fam. nov. with two species, Fervidibacillus albus sp. nov., and Fervidibacillus halotolerans sp. nov., isolated from tidal flat sediments.</title>
        <authorList>
            <person name="Kwon K.K."/>
            <person name="Yang S.-H."/>
        </authorList>
    </citation>
    <scope>NUCLEOTIDE SEQUENCE [LARGE SCALE GENOMIC DNA]</scope>
    <source>
        <strain evidence="2 3">DSM 23332</strain>
    </source>
</reference>
<name>A0ABT2WGJ9_9BACI</name>
<organism evidence="2 3">
    <name type="scientific">Pallidibacillus thermolactis</name>
    <dbReference type="NCBI Taxonomy" id="251051"/>
    <lineage>
        <taxon>Bacteria</taxon>
        <taxon>Bacillati</taxon>
        <taxon>Bacillota</taxon>
        <taxon>Bacilli</taxon>
        <taxon>Bacillales</taxon>
        <taxon>Bacillaceae</taxon>
        <taxon>Pallidibacillus</taxon>
    </lineage>
</organism>
<feature type="transmembrane region" description="Helical" evidence="1">
    <location>
        <begin position="140"/>
        <end position="158"/>
    </location>
</feature>
<keyword evidence="1" id="KW-1133">Transmembrane helix</keyword>
<evidence type="ECO:0000313" key="3">
    <source>
        <dbReference type="Proteomes" id="UP001208656"/>
    </source>
</evidence>
<feature type="transmembrane region" description="Helical" evidence="1">
    <location>
        <begin position="68"/>
        <end position="86"/>
    </location>
</feature>
<feature type="transmembrane region" description="Helical" evidence="1">
    <location>
        <begin position="35"/>
        <end position="62"/>
    </location>
</feature>
<dbReference type="InterPro" id="IPR024529">
    <property type="entry name" value="ECF_trnsprt_substrate-spec"/>
</dbReference>
<accession>A0ABT2WGJ9</accession>
<dbReference type="Pfam" id="PF12822">
    <property type="entry name" value="ECF_trnsprt"/>
    <property type="match status" value="1"/>
</dbReference>
<keyword evidence="1" id="KW-0812">Transmembrane</keyword>
<dbReference type="Proteomes" id="UP001208656">
    <property type="component" value="Unassembled WGS sequence"/>
</dbReference>
<gene>
    <name evidence="2" type="ORF">OEV82_10225</name>
</gene>
<dbReference type="RefSeq" id="WP_263061813.1">
    <property type="nucleotide sequence ID" value="NZ_JAOUSE010000030.1"/>
</dbReference>
<dbReference type="EMBL" id="JAOUSE010000030">
    <property type="protein sequence ID" value="MCU9594813.1"/>
    <property type="molecule type" value="Genomic_DNA"/>
</dbReference>
<proteinExistence type="predicted"/>
<feature type="transmembrane region" description="Helical" evidence="1">
    <location>
        <begin position="6"/>
        <end position="23"/>
    </location>
</feature>